<proteinExistence type="predicted"/>
<evidence type="ECO:0000313" key="1">
    <source>
        <dbReference type="EMBL" id="MBB4689613.1"/>
    </source>
</evidence>
<organism evidence="1 2">
    <name type="scientific">Amycolatopsis jiangsuensis</name>
    <dbReference type="NCBI Taxonomy" id="1181879"/>
    <lineage>
        <taxon>Bacteria</taxon>
        <taxon>Bacillati</taxon>
        <taxon>Actinomycetota</taxon>
        <taxon>Actinomycetes</taxon>
        <taxon>Pseudonocardiales</taxon>
        <taxon>Pseudonocardiaceae</taxon>
        <taxon>Amycolatopsis</taxon>
    </lineage>
</organism>
<name>A0A840J748_9PSEU</name>
<dbReference type="Proteomes" id="UP000581769">
    <property type="component" value="Unassembled WGS sequence"/>
</dbReference>
<dbReference type="EMBL" id="JACHMG010000001">
    <property type="protein sequence ID" value="MBB4689613.1"/>
    <property type="molecule type" value="Genomic_DNA"/>
</dbReference>
<reference evidence="1 2" key="1">
    <citation type="submission" date="2020-08" db="EMBL/GenBank/DDBJ databases">
        <title>Sequencing the genomes of 1000 actinobacteria strains.</title>
        <authorList>
            <person name="Klenk H.-P."/>
        </authorList>
    </citation>
    <scope>NUCLEOTIDE SEQUENCE [LARGE SCALE GENOMIC DNA]</scope>
    <source>
        <strain evidence="1 2">DSM 45859</strain>
    </source>
</reference>
<comment type="caution">
    <text evidence="1">The sequence shown here is derived from an EMBL/GenBank/DDBJ whole genome shotgun (WGS) entry which is preliminary data.</text>
</comment>
<evidence type="ECO:0000313" key="2">
    <source>
        <dbReference type="Proteomes" id="UP000581769"/>
    </source>
</evidence>
<protein>
    <submittedName>
        <fullName evidence="1">Uncharacterized protein</fullName>
    </submittedName>
</protein>
<sequence length="58" mass="6446">MEEIHGSEAPPIFGARELWWPSVSEFEKGAARNPRAFHELVGRPGKGFVMLARAEPAK</sequence>
<dbReference type="AlphaFoldDB" id="A0A840J748"/>
<gene>
    <name evidence="1" type="ORF">BJY18_007098</name>
</gene>
<accession>A0A840J748</accession>
<keyword evidence="2" id="KW-1185">Reference proteome</keyword>